<dbReference type="Pfam" id="PF00892">
    <property type="entry name" value="EamA"/>
    <property type="match status" value="2"/>
</dbReference>
<keyword evidence="5 8" id="KW-0812">Transmembrane</keyword>
<evidence type="ECO:0000256" key="7">
    <source>
        <dbReference type="ARBA" id="ARBA00023136"/>
    </source>
</evidence>
<dbReference type="PANTHER" id="PTHR22911">
    <property type="entry name" value="ACYL-MALONYL CONDENSING ENZYME-RELATED"/>
    <property type="match status" value="1"/>
</dbReference>
<feature type="transmembrane region" description="Helical" evidence="8">
    <location>
        <begin position="12"/>
        <end position="31"/>
    </location>
</feature>
<keyword evidence="7 8" id="KW-0472">Membrane</keyword>
<dbReference type="InterPro" id="IPR037185">
    <property type="entry name" value="EmrE-like"/>
</dbReference>
<evidence type="ECO:0000313" key="11">
    <source>
        <dbReference type="Proteomes" id="UP000594630"/>
    </source>
</evidence>
<evidence type="ECO:0000256" key="8">
    <source>
        <dbReference type="SAM" id="Phobius"/>
    </source>
</evidence>
<evidence type="ECO:0000256" key="2">
    <source>
        <dbReference type="ARBA" id="ARBA00007362"/>
    </source>
</evidence>
<evidence type="ECO:0000259" key="9">
    <source>
        <dbReference type="Pfam" id="PF00892"/>
    </source>
</evidence>
<evidence type="ECO:0000313" key="10">
    <source>
        <dbReference type="EMBL" id="QPH84558.1"/>
    </source>
</evidence>
<reference evidence="10 11" key="1">
    <citation type="journal article" date="2018" name="Emerg. Microbes Infect.">
        <title>Genomic analysis of oral Campylobacter concisus strains identified a potential bacterial molecular marker associated with active Crohn's disease.</title>
        <authorList>
            <person name="Liu F."/>
            <person name="Ma R."/>
            <person name="Tay C.Y.A."/>
            <person name="Octavia S."/>
            <person name="Lan R."/>
            <person name="Chung H.K.L."/>
            <person name="Riordan S.M."/>
            <person name="Grimm M.C."/>
            <person name="Leong R.W."/>
            <person name="Tanaka M.M."/>
            <person name="Connor S."/>
            <person name="Zhang L."/>
        </authorList>
    </citation>
    <scope>NUCLEOTIDE SEQUENCE [LARGE SCALE GENOMIC DNA]</scope>
    <source>
        <strain evidence="10 11">P10CDO-S2</strain>
    </source>
</reference>
<dbReference type="InterPro" id="IPR004626">
    <property type="entry name" value="RarD"/>
</dbReference>
<keyword evidence="3" id="KW-0813">Transport</keyword>
<feature type="domain" description="EamA" evidence="9">
    <location>
        <begin position="9"/>
        <end position="144"/>
    </location>
</feature>
<dbReference type="SUPFAM" id="SSF103481">
    <property type="entry name" value="Multidrug resistance efflux transporter EmrE"/>
    <property type="match status" value="2"/>
</dbReference>
<evidence type="ECO:0000256" key="3">
    <source>
        <dbReference type="ARBA" id="ARBA00022448"/>
    </source>
</evidence>
<keyword evidence="4" id="KW-1003">Cell membrane</keyword>
<dbReference type="GO" id="GO:0005886">
    <property type="term" value="C:plasma membrane"/>
    <property type="evidence" value="ECO:0007669"/>
    <property type="project" value="UniProtKB-SubCell"/>
</dbReference>
<protein>
    <submittedName>
        <fullName evidence="10">EamA family transporter RarD</fullName>
    </submittedName>
</protein>
<dbReference type="RefSeq" id="WP_107792941.1">
    <property type="nucleotide sequence ID" value="NZ_CP049274.1"/>
</dbReference>
<comment type="similarity">
    <text evidence="2">Belongs to the EamA transporter family.</text>
</comment>
<dbReference type="Proteomes" id="UP000594630">
    <property type="component" value="Chromosome"/>
</dbReference>
<feature type="transmembrane region" description="Helical" evidence="8">
    <location>
        <begin position="268"/>
        <end position="285"/>
    </location>
</feature>
<evidence type="ECO:0000256" key="5">
    <source>
        <dbReference type="ARBA" id="ARBA00022692"/>
    </source>
</evidence>
<accession>A0A7S9NEY9</accession>
<dbReference type="AlphaFoldDB" id="A0A7S9NEY9"/>
<dbReference type="EMBL" id="CP049274">
    <property type="protein sequence ID" value="QPH84558.1"/>
    <property type="molecule type" value="Genomic_DNA"/>
</dbReference>
<feature type="transmembrane region" description="Helical" evidence="8">
    <location>
        <begin position="78"/>
        <end position="94"/>
    </location>
</feature>
<feature type="transmembrane region" description="Helical" evidence="8">
    <location>
        <begin position="244"/>
        <end position="262"/>
    </location>
</feature>
<sequence length="295" mass="33027">MQKLNEAQKGVAFALSAFFMWGFLAVYFNLFSKDVDAYEILAHRVIWSFFLMAGVLYFSGRMGEIFTLLKDIRSLKTLFLSGIFITTNWGVYVYAVSNGKILDTSLGYFINPLISMLLGVIIFKERLNKSGILAICIVVLAISIQIYAQGGLPLVFIILPLSFGFYAAVRKMAKISAFNGLFIETFFMFPFALAYVLYIAFLGKSHFGLNEDSLLMIASSIVTIVPLIAFNAAATRINLTTIGYLQYISPTIAILCAVFIYGENLDGYKVISFCMIWLALAIISIDKFRKRSKNE</sequence>
<feature type="transmembrane region" description="Helical" evidence="8">
    <location>
        <begin position="154"/>
        <end position="169"/>
    </location>
</feature>
<feature type="transmembrane region" description="Helical" evidence="8">
    <location>
        <begin position="106"/>
        <end position="123"/>
    </location>
</feature>
<name>A0A7S9NEY9_9BACT</name>
<feature type="transmembrane region" description="Helical" evidence="8">
    <location>
        <begin position="213"/>
        <end position="232"/>
    </location>
</feature>
<keyword evidence="6 8" id="KW-1133">Transmembrane helix</keyword>
<comment type="subcellular location">
    <subcellularLocation>
        <location evidence="1">Cell membrane</location>
        <topology evidence="1">Multi-pass membrane protein</topology>
    </subcellularLocation>
</comment>
<dbReference type="NCBIfam" id="TIGR00688">
    <property type="entry name" value="rarD"/>
    <property type="match status" value="1"/>
</dbReference>
<gene>
    <name evidence="10" type="primary">rarD</name>
    <name evidence="10" type="ORF">CVT06_05420</name>
</gene>
<feature type="domain" description="EamA" evidence="9">
    <location>
        <begin position="154"/>
        <end position="284"/>
    </location>
</feature>
<feature type="transmembrane region" description="Helical" evidence="8">
    <location>
        <begin position="181"/>
        <end position="201"/>
    </location>
</feature>
<dbReference type="InterPro" id="IPR000620">
    <property type="entry name" value="EamA_dom"/>
</dbReference>
<evidence type="ECO:0000256" key="6">
    <source>
        <dbReference type="ARBA" id="ARBA00022989"/>
    </source>
</evidence>
<feature type="transmembrane region" description="Helical" evidence="8">
    <location>
        <begin position="37"/>
        <end position="58"/>
    </location>
</feature>
<evidence type="ECO:0000256" key="1">
    <source>
        <dbReference type="ARBA" id="ARBA00004651"/>
    </source>
</evidence>
<evidence type="ECO:0000256" key="4">
    <source>
        <dbReference type="ARBA" id="ARBA00022475"/>
    </source>
</evidence>
<dbReference type="PANTHER" id="PTHR22911:SF137">
    <property type="entry name" value="SOLUTE CARRIER FAMILY 35 MEMBER G2-RELATED"/>
    <property type="match status" value="1"/>
</dbReference>
<proteinExistence type="inferred from homology"/>
<organism evidence="10 11">
    <name type="scientific">Campylobacter concisus</name>
    <dbReference type="NCBI Taxonomy" id="199"/>
    <lineage>
        <taxon>Bacteria</taxon>
        <taxon>Pseudomonadati</taxon>
        <taxon>Campylobacterota</taxon>
        <taxon>Epsilonproteobacteria</taxon>
        <taxon>Campylobacterales</taxon>
        <taxon>Campylobacteraceae</taxon>
        <taxon>Campylobacter</taxon>
    </lineage>
</organism>
<feature type="transmembrane region" description="Helical" evidence="8">
    <location>
        <begin position="130"/>
        <end position="148"/>
    </location>
</feature>